<comment type="caution">
    <text evidence="1">The sequence shown here is derived from an EMBL/GenBank/DDBJ whole genome shotgun (WGS) entry which is preliminary data.</text>
</comment>
<feature type="non-terminal residue" evidence="1">
    <location>
        <position position="49"/>
    </location>
</feature>
<keyword evidence="2" id="KW-1185">Reference proteome</keyword>
<name>A0A4Y2BSJ1_ARAVE</name>
<evidence type="ECO:0000313" key="1">
    <source>
        <dbReference type="EMBL" id="GBL94405.1"/>
    </source>
</evidence>
<protein>
    <submittedName>
        <fullName evidence="1">Uncharacterized protein</fullName>
    </submittedName>
</protein>
<sequence length="49" mass="5267">MFLAGRHFPNGDDMQTANSALRCISSTTVYRNSSHVIDTCLNFGGSCVA</sequence>
<dbReference type="Proteomes" id="UP000499080">
    <property type="component" value="Unassembled WGS sequence"/>
</dbReference>
<gene>
    <name evidence="1" type="ORF">AVEN_182581_1</name>
</gene>
<dbReference type="AlphaFoldDB" id="A0A4Y2BSJ1"/>
<evidence type="ECO:0000313" key="2">
    <source>
        <dbReference type="Proteomes" id="UP000499080"/>
    </source>
</evidence>
<accession>A0A4Y2BSJ1</accession>
<proteinExistence type="predicted"/>
<reference evidence="1 2" key="1">
    <citation type="journal article" date="2019" name="Sci. Rep.">
        <title>Orb-weaving spider Araneus ventricosus genome elucidates the spidroin gene catalogue.</title>
        <authorList>
            <person name="Kono N."/>
            <person name="Nakamura H."/>
            <person name="Ohtoshi R."/>
            <person name="Moran D.A.P."/>
            <person name="Shinohara A."/>
            <person name="Yoshida Y."/>
            <person name="Fujiwara M."/>
            <person name="Mori M."/>
            <person name="Tomita M."/>
            <person name="Arakawa K."/>
        </authorList>
    </citation>
    <scope>NUCLEOTIDE SEQUENCE [LARGE SCALE GENOMIC DNA]</scope>
</reference>
<dbReference type="EMBL" id="BGPR01236439">
    <property type="protein sequence ID" value="GBL94405.1"/>
    <property type="molecule type" value="Genomic_DNA"/>
</dbReference>
<organism evidence="1 2">
    <name type="scientific">Araneus ventricosus</name>
    <name type="common">Orbweaver spider</name>
    <name type="synonym">Epeira ventricosa</name>
    <dbReference type="NCBI Taxonomy" id="182803"/>
    <lineage>
        <taxon>Eukaryota</taxon>
        <taxon>Metazoa</taxon>
        <taxon>Ecdysozoa</taxon>
        <taxon>Arthropoda</taxon>
        <taxon>Chelicerata</taxon>
        <taxon>Arachnida</taxon>
        <taxon>Araneae</taxon>
        <taxon>Araneomorphae</taxon>
        <taxon>Entelegynae</taxon>
        <taxon>Araneoidea</taxon>
        <taxon>Araneidae</taxon>
        <taxon>Araneus</taxon>
    </lineage>
</organism>